<reference evidence="2" key="1">
    <citation type="submission" date="2015-08" db="EMBL/GenBank/DDBJ databases">
        <title>Draft genome sequence of Komagataeibacter europaeus CECT 8546 a cellulose producer strain from vinegar produced by the traditional method.</title>
        <authorList>
            <person name="Poehlein A."/>
            <person name="Valera M.J."/>
            <person name="Haack F.S."/>
            <person name="Mas A."/>
            <person name="Daniel R."/>
            <person name="Streit W.R."/>
            <person name="Mateo E."/>
        </authorList>
    </citation>
    <scope>NUCLEOTIDE SEQUENCE [LARGE SCALE GENOMIC DNA]</scope>
    <source>
        <strain evidence="2">CECT 8546</strain>
    </source>
</reference>
<name>A0A0M0EFF1_KOMEU</name>
<sequence>MRGQTGHTSRRLWRPAQHTRSGDNQNDGVILPPYRQPNRPVPGQYLAGHARLSQLRSACGQSERQSGCFNRRTVSASERRIRASPLLIPRLSMRKADRQVPASCLPADCRADCQTRAMLPLAGSGGAMPVKRTNAVMPTAIAPITEKKSCQAADGIIIWARPWVALKPAMTAGTV</sequence>
<comment type="caution">
    <text evidence="2">The sequence shown here is derived from an EMBL/GenBank/DDBJ whole genome shotgun (WGS) entry which is preliminary data.</text>
</comment>
<protein>
    <submittedName>
        <fullName evidence="2">Uncharacterized protein</fullName>
    </submittedName>
</protein>
<feature type="compositionally biased region" description="Polar residues" evidence="1">
    <location>
        <begin position="18"/>
        <end position="27"/>
    </location>
</feature>
<keyword evidence="3" id="KW-1185">Reference proteome</keyword>
<evidence type="ECO:0000313" key="2">
    <source>
        <dbReference type="EMBL" id="KON63987.1"/>
    </source>
</evidence>
<accession>A0A0M0EFF1</accession>
<dbReference type="Proteomes" id="UP000037566">
    <property type="component" value="Unassembled WGS sequence"/>
</dbReference>
<evidence type="ECO:0000313" key="3">
    <source>
        <dbReference type="Proteomes" id="UP000037566"/>
    </source>
</evidence>
<dbReference type="AlphaFoldDB" id="A0A0M0EFF1"/>
<gene>
    <name evidence="2" type="ORF">KOEU_24620</name>
</gene>
<evidence type="ECO:0000256" key="1">
    <source>
        <dbReference type="SAM" id="MobiDB-lite"/>
    </source>
</evidence>
<dbReference type="EMBL" id="LHUQ01000016">
    <property type="protein sequence ID" value="KON63987.1"/>
    <property type="molecule type" value="Genomic_DNA"/>
</dbReference>
<feature type="region of interest" description="Disordered" evidence="1">
    <location>
        <begin position="1"/>
        <end position="42"/>
    </location>
</feature>
<proteinExistence type="predicted"/>
<organism evidence="2 3">
    <name type="scientific">Komagataeibacter europaeus</name>
    <name type="common">Gluconacetobacter europaeus</name>
    <dbReference type="NCBI Taxonomy" id="33995"/>
    <lineage>
        <taxon>Bacteria</taxon>
        <taxon>Pseudomonadati</taxon>
        <taxon>Pseudomonadota</taxon>
        <taxon>Alphaproteobacteria</taxon>
        <taxon>Acetobacterales</taxon>
        <taxon>Acetobacteraceae</taxon>
        <taxon>Komagataeibacter</taxon>
    </lineage>
</organism>